<dbReference type="EMBL" id="CAKLPX010000001">
    <property type="protein sequence ID" value="CAH0990310.1"/>
    <property type="molecule type" value="Genomic_DNA"/>
</dbReference>
<comment type="caution">
    <text evidence="1">The sequence shown here is derived from an EMBL/GenBank/DDBJ whole genome shotgun (WGS) entry which is preliminary data.</text>
</comment>
<organism evidence="1 2">
    <name type="scientific">Sinobacterium norvegicum</name>
    <dbReference type="NCBI Taxonomy" id="1641715"/>
    <lineage>
        <taxon>Bacteria</taxon>
        <taxon>Pseudomonadati</taxon>
        <taxon>Pseudomonadota</taxon>
        <taxon>Gammaproteobacteria</taxon>
        <taxon>Cellvibrionales</taxon>
        <taxon>Spongiibacteraceae</taxon>
        <taxon>Sinobacterium</taxon>
    </lineage>
</organism>
<name>A0ABM9AAS6_9GAMM</name>
<keyword evidence="2" id="KW-1185">Reference proteome</keyword>
<protein>
    <recommendedName>
        <fullName evidence="3">DUF4279 domain-containing protein</fullName>
    </recommendedName>
</protein>
<accession>A0ABM9AAS6</accession>
<evidence type="ECO:0008006" key="3">
    <source>
        <dbReference type="Google" id="ProtNLM"/>
    </source>
</evidence>
<sequence>MSVRKPPNIDRGKHCLRTYATLRIYPQGISADEVTTALATQPTKIWRVLSGKPFDGWFLTTKGIVNSVDTTSHISYLLNLLEANTAFVELLLGAGSTVNIINFWHSDGQGGPGLNCDLIRRMARLGIEIDWNVYQQA</sequence>
<dbReference type="InterPro" id="IPR025459">
    <property type="entry name" value="DUF4279"/>
</dbReference>
<evidence type="ECO:0000313" key="2">
    <source>
        <dbReference type="Proteomes" id="UP000838100"/>
    </source>
</evidence>
<dbReference type="Pfam" id="PF14106">
    <property type="entry name" value="DUF4279"/>
    <property type="match status" value="1"/>
</dbReference>
<dbReference type="Proteomes" id="UP000838100">
    <property type="component" value="Unassembled WGS sequence"/>
</dbReference>
<proteinExistence type="predicted"/>
<gene>
    <name evidence="1" type="ORF">SIN8267_00402</name>
</gene>
<reference evidence="1" key="1">
    <citation type="submission" date="2021-12" db="EMBL/GenBank/DDBJ databases">
        <authorList>
            <person name="Rodrigo-Torres L."/>
            <person name="Arahal R. D."/>
            <person name="Lucena T."/>
        </authorList>
    </citation>
    <scope>NUCLEOTIDE SEQUENCE</scope>
    <source>
        <strain evidence="1">CECT 8267</strain>
    </source>
</reference>
<dbReference type="RefSeq" id="WP_237442993.1">
    <property type="nucleotide sequence ID" value="NZ_CAKLPX010000001.1"/>
</dbReference>
<evidence type="ECO:0000313" key="1">
    <source>
        <dbReference type="EMBL" id="CAH0990310.1"/>
    </source>
</evidence>